<dbReference type="GO" id="GO:0006826">
    <property type="term" value="P:iron ion transport"/>
    <property type="evidence" value="ECO:0007669"/>
    <property type="project" value="TreeGrafter"/>
</dbReference>
<dbReference type="Pfam" id="PF08030">
    <property type="entry name" value="NAD_binding_6"/>
    <property type="match status" value="1"/>
</dbReference>
<evidence type="ECO:0000259" key="16">
    <source>
        <dbReference type="PROSITE" id="PS51384"/>
    </source>
</evidence>
<feature type="transmembrane region" description="Helical" evidence="15">
    <location>
        <begin position="229"/>
        <end position="248"/>
    </location>
</feature>
<organism evidence="17 18">
    <name type="scientific">Botryosphaeria dothidea</name>
    <dbReference type="NCBI Taxonomy" id="55169"/>
    <lineage>
        <taxon>Eukaryota</taxon>
        <taxon>Fungi</taxon>
        <taxon>Dikarya</taxon>
        <taxon>Ascomycota</taxon>
        <taxon>Pezizomycotina</taxon>
        <taxon>Dothideomycetes</taxon>
        <taxon>Dothideomycetes incertae sedis</taxon>
        <taxon>Botryosphaeriales</taxon>
        <taxon>Botryosphaeriaceae</taxon>
        <taxon>Botryosphaeria</taxon>
    </lineage>
</organism>
<keyword evidence="9" id="KW-0560">Oxidoreductase</keyword>
<dbReference type="PROSITE" id="PS51384">
    <property type="entry name" value="FAD_FR"/>
    <property type="match status" value="1"/>
</dbReference>
<evidence type="ECO:0000256" key="6">
    <source>
        <dbReference type="ARBA" id="ARBA00022692"/>
    </source>
</evidence>
<evidence type="ECO:0000256" key="12">
    <source>
        <dbReference type="ARBA" id="ARBA00023180"/>
    </source>
</evidence>
<evidence type="ECO:0000256" key="9">
    <source>
        <dbReference type="ARBA" id="ARBA00023002"/>
    </source>
</evidence>
<dbReference type="SFLD" id="SFLDS00052">
    <property type="entry name" value="Ferric_Reductase_Domain"/>
    <property type="match status" value="1"/>
</dbReference>
<evidence type="ECO:0000256" key="2">
    <source>
        <dbReference type="ARBA" id="ARBA00006278"/>
    </source>
</evidence>
<evidence type="ECO:0000256" key="13">
    <source>
        <dbReference type="ARBA" id="ARBA00048483"/>
    </source>
</evidence>
<sequence length="740" mass="80819">MKVRRHDHDSMDMSGMDMGGMDMGSSVAGVPSLDLLMQYYWAVVGSFVGIAALVNVANILICRQRLSAARRGHTKPAKPKALLLRINATATAIIREANNATLAPLNFTGRNIRLPTVGRTAIVAGNVVTLLVLCFYKFNLSDQWSFQDIAYRTGCISVVQLPLIFLSAGKNNIIGWLTGTSYERLNWLHRWVARCLLLTTTIHMGYWFADWAPYNYIGRKVKTDPITQHGLISWCLLLWIVLSSVAPIRGWKYEFFVIQHLGSMAAFLAFVYKHVNSWPLSVRIYVYLPIALVCVDRLVRALRTLYINLSIFHPKQRRDGQVSALWAAKATFTPLPHDTTRITIANPPISWTPGQHVFLSCHSVVPLQSHPFTIASLPADGAMEFYVKRERGATRRFHSHAEKLHLSLSSNGGRQPEKDRRAVAIDGPYGRMRPLRQFDSAVLFAGSTGATFTVPLLREIVEHWKRQHSPPSSPAAPLGGGGLLNVFPDGAATRRVRFVWVVKSRGQLGWFAAQLSRVMDDVAALRRGGADVDVEMSVYVTCDPAFTDERKSAAGATTVVTSPPRLSGADDADEKHLAKQTAAVREVEDSSYASSLLSSSDDTATKRKSACGPDGTCCCQTTIEDEADAIEPAICTCCNGRKPAPQAAQSPSSSASSSVSYPPPGSLHPAIALLAGRPHPEAIARKVLERALGESAVVVCGPRALARDVRGAAVRLSDERAVHRGTGAQGVWLHVEGFGF</sequence>
<dbReference type="Gene3D" id="2.40.30.10">
    <property type="entry name" value="Translation factors"/>
    <property type="match status" value="1"/>
</dbReference>
<evidence type="ECO:0000256" key="11">
    <source>
        <dbReference type="ARBA" id="ARBA00023136"/>
    </source>
</evidence>
<dbReference type="AlphaFoldDB" id="A0A8H4INK2"/>
<dbReference type="GO" id="GO:0015677">
    <property type="term" value="P:copper ion import"/>
    <property type="evidence" value="ECO:0007669"/>
    <property type="project" value="TreeGrafter"/>
</dbReference>
<dbReference type="InterPro" id="IPR013130">
    <property type="entry name" value="Fe3_Rdtase_TM_dom"/>
</dbReference>
<feature type="region of interest" description="Disordered" evidence="14">
    <location>
        <begin position="552"/>
        <end position="576"/>
    </location>
</feature>
<feature type="transmembrane region" description="Helical" evidence="15">
    <location>
        <begin position="191"/>
        <end position="209"/>
    </location>
</feature>
<feature type="transmembrane region" description="Helical" evidence="15">
    <location>
        <begin position="120"/>
        <end position="138"/>
    </location>
</feature>
<feature type="transmembrane region" description="Helical" evidence="15">
    <location>
        <begin position="39"/>
        <end position="61"/>
    </location>
</feature>
<keyword evidence="10" id="KW-0406">Ion transport</keyword>
<evidence type="ECO:0000256" key="7">
    <source>
        <dbReference type="ARBA" id="ARBA00022982"/>
    </source>
</evidence>
<keyword evidence="8 15" id="KW-1133">Transmembrane helix</keyword>
<dbReference type="InterPro" id="IPR017927">
    <property type="entry name" value="FAD-bd_FR_type"/>
</dbReference>
<keyword evidence="5" id="KW-1003">Cell membrane</keyword>
<evidence type="ECO:0000256" key="3">
    <source>
        <dbReference type="ARBA" id="ARBA00012668"/>
    </source>
</evidence>
<name>A0A8H4INK2_9PEZI</name>
<dbReference type="InterPro" id="IPR039261">
    <property type="entry name" value="FNR_nucleotide-bd"/>
</dbReference>
<dbReference type="Gene3D" id="3.40.50.80">
    <property type="entry name" value="Nucleotide-binding domain of ferredoxin-NADP reductase (FNR) module"/>
    <property type="match status" value="1"/>
</dbReference>
<dbReference type="EC" id="1.16.1.9" evidence="3"/>
<proteinExistence type="inferred from homology"/>
<keyword evidence="6 15" id="KW-0812">Transmembrane</keyword>
<reference evidence="17" key="1">
    <citation type="submission" date="2020-04" db="EMBL/GenBank/DDBJ databases">
        <title>Genome Assembly and Annotation of Botryosphaeria dothidea sdau 11-99, a Latent Pathogen of Apple Fruit Ring Rot in China.</title>
        <authorList>
            <person name="Yu C."/>
            <person name="Diao Y."/>
            <person name="Lu Q."/>
            <person name="Zhao J."/>
            <person name="Cui S."/>
            <person name="Peng C."/>
            <person name="He B."/>
            <person name="Liu H."/>
        </authorList>
    </citation>
    <scope>NUCLEOTIDE SEQUENCE [LARGE SCALE GENOMIC DNA]</scope>
    <source>
        <strain evidence="17">Sdau11-99</strain>
    </source>
</reference>
<evidence type="ECO:0000256" key="1">
    <source>
        <dbReference type="ARBA" id="ARBA00004651"/>
    </source>
</evidence>
<evidence type="ECO:0000313" key="17">
    <source>
        <dbReference type="EMBL" id="KAF4304440.1"/>
    </source>
</evidence>
<accession>A0A8H4INK2</accession>
<dbReference type="InterPro" id="IPR017938">
    <property type="entry name" value="Riboflavin_synthase-like_b-brl"/>
</dbReference>
<dbReference type="InterPro" id="IPR013121">
    <property type="entry name" value="Fe_red_NAD-bd_6"/>
</dbReference>
<dbReference type="SFLD" id="SFLDG01168">
    <property type="entry name" value="Ferric_reductase_subgroup_(FRE"/>
    <property type="match status" value="1"/>
</dbReference>
<keyword evidence="11 15" id="KW-0472">Membrane</keyword>
<dbReference type="SUPFAM" id="SSF63380">
    <property type="entry name" value="Riboflavin synthase domain-like"/>
    <property type="match status" value="1"/>
</dbReference>
<dbReference type="GO" id="GO:0052851">
    <property type="term" value="F:ferric-chelate reductase (NADPH) activity"/>
    <property type="evidence" value="ECO:0007669"/>
    <property type="project" value="UniProtKB-EC"/>
</dbReference>
<feature type="region of interest" description="Disordered" evidence="14">
    <location>
        <begin position="594"/>
        <end position="613"/>
    </location>
</feature>
<evidence type="ECO:0000256" key="5">
    <source>
        <dbReference type="ARBA" id="ARBA00022475"/>
    </source>
</evidence>
<dbReference type="CDD" id="cd06186">
    <property type="entry name" value="NOX_Duox_like_FAD_NADP"/>
    <property type="match status" value="1"/>
</dbReference>
<feature type="domain" description="FAD-binding FR-type" evidence="16">
    <location>
        <begin position="315"/>
        <end position="435"/>
    </location>
</feature>
<dbReference type="EMBL" id="WWBZ02000051">
    <property type="protein sequence ID" value="KAF4304440.1"/>
    <property type="molecule type" value="Genomic_DNA"/>
</dbReference>
<dbReference type="InterPro" id="IPR051410">
    <property type="entry name" value="Ferric/Cupric_Reductase"/>
</dbReference>
<evidence type="ECO:0000256" key="10">
    <source>
        <dbReference type="ARBA" id="ARBA00023065"/>
    </source>
</evidence>
<evidence type="ECO:0000256" key="8">
    <source>
        <dbReference type="ARBA" id="ARBA00022989"/>
    </source>
</evidence>
<comment type="similarity">
    <text evidence="2">Belongs to the ferric reductase (FRE) family.</text>
</comment>
<evidence type="ECO:0000256" key="4">
    <source>
        <dbReference type="ARBA" id="ARBA00022448"/>
    </source>
</evidence>
<keyword evidence="12" id="KW-0325">Glycoprotein</keyword>
<keyword evidence="18" id="KW-1185">Reference proteome</keyword>
<dbReference type="PANTHER" id="PTHR32361">
    <property type="entry name" value="FERRIC/CUPRIC REDUCTASE TRANSMEMBRANE COMPONENT"/>
    <property type="match status" value="1"/>
</dbReference>
<evidence type="ECO:0000313" key="18">
    <source>
        <dbReference type="Proteomes" id="UP000572817"/>
    </source>
</evidence>
<evidence type="ECO:0000256" key="14">
    <source>
        <dbReference type="SAM" id="MobiDB-lite"/>
    </source>
</evidence>
<dbReference type="InterPro" id="IPR013112">
    <property type="entry name" value="FAD-bd_8"/>
</dbReference>
<comment type="caution">
    <text evidence="17">The sequence shown here is derived from an EMBL/GenBank/DDBJ whole genome shotgun (WGS) entry which is preliminary data.</text>
</comment>
<gene>
    <name evidence="17" type="ORF">GTA08_BOTSDO07610</name>
</gene>
<evidence type="ECO:0000256" key="15">
    <source>
        <dbReference type="SAM" id="Phobius"/>
    </source>
</evidence>
<keyword evidence="4" id="KW-0813">Transport</keyword>
<feature type="transmembrane region" description="Helical" evidence="15">
    <location>
        <begin position="255"/>
        <end position="272"/>
    </location>
</feature>
<keyword evidence="7" id="KW-0249">Electron transport</keyword>
<dbReference type="Pfam" id="PF08022">
    <property type="entry name" value="FAD_binding_8"/>
    <property type="match status" value="1"/>
</dbReference>
<dbReference type="GO" id="GO:0005886">
    <property type="term" value="C:plasma membrane"/>
    <property type="evidence" value="ECO:0007669"/>
    <property type="project" value="UniProtKB-SubCell"/>
</dbReference>
<dbReference type="GO" id="GO:0006879">
    <property type="term" value="P:intracellular iron ion homeostasis"/>
    <property type="evidence" value="ECO:0007669"/>
    <property type="project" value="TreeGrafter"/>
</dbReference>
<dbReference type="SUPFAM" id="SSF52343">
    <property type="entry name" value="Ferredoxin reductase-like, C-terminal NADP-linked domain"/>
    <property type="match status" value="1"/>
</dbReference>
<dbReference type="PANTHER" id="PTHR32361:SF9">
    <property type="entry name" value="FERRIC REDUCTASE TRANSMEMBRANE COMPONENT 3-RELATED"/>
    <property type="match status" value="1"/>
</dbReference>
<dbReference type="OrthoDB" id="3944240at2759"/>
<protein>
    <recommendedName>
        <fullName evidence="3">ferric-chelate reductase (NADPH)</fullName>
        <ecNumber evidence="3">1.16.1.9</ecNumber>
    </recommendedName>
</protein>
<comment type="catalytic activity">
    <reaction evidence="13">
        <text>2 a Fe(II)-siderophore + NADP(+) + H(+) = 2 a Fe(III)-siderophore + NADPH</text>
        <dbReference type="Rhea" id="RHEA:28795"/>
        <dbReference type="Rhea" id="RHEA-COMP:11342"/>
        <dbReference type="Rhea" id="RHEA-COMP:11344"/>
        <dbReference type="ChEBI" id="CHEBI:15378"/>
        <dbReference type="ChEBI" id="CHEBI:29033"/>
        <dbReference type="ChEBI" id="CHEBI:29034"/>
        <dbReference type="ChEBI" id="CHEBI:57783"/>
        <dbReference type="ChEBI" id="CHEBI:58349"/>
        <dbReference type="EC" id="1.16.1.9"/>
    </reaction>
</comment>
<feature type="transmembrane region" description="Helical" evidence="15">
    <location>
        <begin position="150"/>
        <end position="170"/>
    </location>
</feature>
<dbReference type="Pfam" id="PF01794">
    <property type="entry name" value="Ferric_reduct"/>
    <property type="match status" value="1"/>
</dbReference>
<comment type="subcellular location">
    <subcellularLocation>
        <location evidence="1">Cell membrane</location>
        <topology evidence="1">Multi-pass membrane protein</topology>
    </subcellularLocation>
</comment>
<dbReference type="Proteomes" id="UP000572817">
    <property type="component" value="Unassembled WGS sequence"/>
</dbReference>